<evidence type="ECO:0000256" key="19">
    <source>
        <dbReference type="HAMAP-Rule" id="MF_00037"/>
    </source>
</evidence>
<dbReference type="AlphaFoldDB" id="A0A9X3TZY5"/>
<evidence type="ECO:0000256" key="7">
    <source>
        <dbReference type="ARBA" id="ARBA00022490"/>
    </source>
</evidence>
<dbReference type="PROSITE" id="PS51387">
    <property type="entry name" value="FAD_PCMH"/>
    <property type="match status" value="1"/>
</dbReference>
<evidence type="ECO:0000256" key="3">
    <source>
        <dbReference type="ARBA" id="ARBA00004496"/>
    </source>
</evidence>
<evidence type="ECO:0000256" key="16">
    <source>
        <dbReference type="ARBA" id="ARBA00023316"/>
    </source>
</evidence>
<dbReference type="NCBIfam" id="TIGR00179">
    <property type="entry name" value="murB"/>
    <property type="match status" value="1"/>
</dbReference>
<evidence type="ECO:0000256" key="5">
    <source>
        <dbReference type="ARBA" id="ARBA00012518"/>
    </source>
</evidence>
<keyword evidence="13 19" id="KW-0573">Peptidoglycan synthesis</keyword>
<evidence type="ECO:0000313" key="22">
    <source>
        <dbReference type="EMBL" id="MDA5195080.1"/>
    </source>
</evidence>
<dbReference type="GO" id="GO:0005829">
    <property type="term" value="C:cytosol"/>
    <property type="evidence" value="ECO:0007669"/>
    <property type="project" value="TreeGrafter"/>
</dbReference>
<dbReference type="Proteomes" id="UP001141619">
    <property type="component" value="Unassembled WGS sequence"/>
</dbReference>
<dbReference type="GO" id="GO:0009252">
    <property type="term" value="P:peptidoglycan biosynthetic process"/>
    <property type="evidence" value="ECO:0007669"/>
    <property type="project" value="UniProtKB-UniRule"/>
</dbReference>
<dbReference type="PANTHER" id="PTHR21071">
    <property type="entry name" value="UDP-N-ACETYLENOLPYRUVOYLGLUCOSAMINE REDUCTASE"/>
    <property type="match status" value="1"/>
</dbReference>
<evidence type="ECO:0000256" key="11">
    <source>
        <dbReference type="ARBA" id="ARBA00022857"/>
    </source>
</evidence>
<evidence type="ECO:0000256" key="15">
    <source>
        <dbReference type="ARBA" id="ARBA00023306"/>
    </source>
</evidence>
<evidence type="ECO:0000256" key="13">
    <source>
        <dbReference type="ARBA" id="ARBA00022984"/>
    </source>
</evidence>
<dbReference type="GO" id="GO:0071949">
    <property type="term" value="F:FAD binding"/>
    <property type="evidence" value="ECO:0007669"/>
    <property type="project" value="InterPro"/>
</dbReference>
<dbReference type="InterPro" id="IPR016169">
    <property type="entry name" value="FAD-bd_PCMH_sub2"/>
</dbReference>
<dbReference type="InterPro" id="IPR006094">
    <property type="entry name" value="Oxid_FAD_bind_N"/>
</dbReference>
<organism evidence="22 23">
    <name type="scientific">Govanella unica</name>
    <dbReference type="NCBI Taxonomy" id="2975056"/>
    <lineage>
        <taxon>Bacteria</taxon>
        <taxon>Pseudomonadati</taxon>
        <taxon>Pseudomonadota</taxon>
        <taxon>Alphaproteobacteria</taxon>
        <taxon>Emcibacterales</taxon>
        <taxon>Govanellaceae</taxon>
        <taxon>Govanella</taxon>
    </lineage>
</organism>
<comment type="cofactor">
    <cofactor evidence="1 19">
        <name>FAD</name>
        <dbReference type="ChEBI" id="CHEBI:57692"/>
    </cofactor>
</comment>
<dbReference type="EC" id="1.3.1.98" evidence="5 19"/>
<gene>
    <name evidence="19 22" type="primary">murB</name>
    <name evidence="22" type="ORF">NYP16_14095</name>
</gene>
<evidence type="ECO:0000256" key="9">
    <source>
        <dbReference type="ARBA" id="ARBA00022630"/>
    </source>
</evidence>
<accession>A0A9X3TZY5</accession>
<dbReference type="RefSeq" id="WP_274944793.1">
    <property type="nucleotide sequence ID" value="NZ_JANWOI010000005.1"/>
</dbReference>
<evidence type="ECO:0000256" key="2">
    <source>
        <dbReference type="ARBA" id="ARBA00003921"/>
    </source>
</evidence>
<comment type="function">
    <text evidence="2 19">Cell wall formation.</text>
</comment>
<evidence type="ECO:0000256" key="20">
    <source>
        <dbReference type="SAM" id="MobiDB-lite"/>
    </source>
</evidence>
<comment type="similarity">
    <text evidence="19">Belongs to the MurB family.</text>
</comment>
<feature type="active site" evidence="19">
    <location>
        <position position="302"/>
    </location>
</feature>
<comment type="subcellular location">
    <subcellularLocation>
        <location evidence="3 19">Cytoplasm</location>
    </subcellularLocation>
</comment>
<dbReference type="Pfam" id="PF01565">
    <property type="entry name" value="FAD_binding_4"/>
    <property type="match status" value="1"/>
</dbReference>
<evidence type="ECO:0000256" key="10">
    <source>
        <dbReference type="ARBA" id="ARBA00022827"/>
    </source>
</evidence>
<reference evidence="22" key="1">
    <citation type="submission" date="2022-08" db="EMBL/GenBank/DDBJ databases">
        <authorList>
            <person name="Vandamme P."/>
            <person name="Hettiarachchi A."/>
            <person name="Peeters C."/>
            <person name="Cnockaert M."/>
            <person name="Carlier A."/>
        </authorList>
    </citation>
    <scope>NUCLEOTIDE SEQUENCE</scope>
    <source>
        <strain evidence="22">LMG 31809</strain>
    </source>
</reference>
<keyword evidence="8 19" id="KW-0132">Cell division</keyword>
<keyword evidence="10 19" id="KW-0274">FAD</keyword>
<keyword evidence="14 19" id="KW-0560">Oxidoreductase</keyword>
<feature type="region of interest" description="Disordered" evidence="20">
    <location>
        <begin position="214"/>
        <end position="237"/>
    </location>
</feature>
<keyword evidence="7 19" id="KW-0963">Cytoplasm</keyword>
<evidence type="ECO:0000256" key="14">
    <source>
        <dbReference type="ARBA" id="ARBA00023002"/>
    </source>
</evidence>
<evidence type="ECO:0000256" key="6">
    <source>
        <dbReference type="ARBA" id="ARBA00015188"/>
    </source>
</evidence>
<feature type="compositionally biased region" description="Polar residues" evidence="20">
    <location>
        <begin position="219"/>
        <end position="234"/>
    </location>
</feature>
<dbReference type="SUPFAM" id="SSF56194">
    <property type="entry name" value="Uridine diphospho-N-Acetylenolpyruvylglucosamine reductase, MurB, C-terminal domain"/>
    <property type="match status" value="1"/>
</dbReference>
<keyword evidence="16 19" id="KW-0961">Cell wall biogenesis/degradation</keyword>
<name>A0A9X3TZY5_9PROT</name>
<dbReference type="GO" id="GO:0008762">
    <property type="term" value="F:UDP-N-acetylmuramate dehydrogenase activity"/>
    <property type="evidence" value="ECO:0007669"/>
    <property type="project" value="UniProtKB-UniRule"/>
</dbReference>
<evidence type="ECO:0000256" key="18">
    <source>
        <dbReference type="ARBA" id="ARBA00048914"/>
    </source>
</evidence>
<dbReference type="InterPro" id="IPR036635">
    <property type="entry name" value="MurB_C_sf"/>
</dbReference>
<comment type="pathway">
    <text evidence="4 19">Cell wall biogenesis; peptidoglycan biosynthesis.</text>
</comment>
<comment type="catalytic activity">
    <reaction evidence="18 19">
        <text>UDP-N-acetyl-alpha-D-muramate + NADP(+) = UDP-N-acetyl-3-O-(1-carboxyvinyl)-alpha-D-glucosamine + NADPH + H(+)</text>
        <dbReference type="Rhea" id="RHEA:12248"/>
        <dbReference type="ChEBI" id="CHEBI:15378"/>
        <dbReference type="ChEBI" id="CHEBI:57783"/>
        <dbReference type="ChEBI" id="CHEBI:58349"/>
        <dbReference type="ChEBI" id="CHEBI:68483"/>
        <dbReference type="ChEBI" id="CHEBI:70757"/>
        <dbReference type="EC" id="1.3.1.98"/>
    </reaction>
</comment>
<keyword evidence="23" id="KW-1185">Reference proteome</keyword>
<dbReference type="GO" id="GO:0051301">
    <property type="term" value="P:cell division"/>
    <property type="evidence" value="ECO:0007669"/>
    <property type="project" value="UniProtKB-KW"/>
</dbReference>
<evidence type="ECO:0000256" key="4">
    <source>
        <dbReference type="ARBA" id="ARBA00004752"/>
    </source>
</evidence>
<dbReference type="InterPro" id="IPR016166">
    <property type="entry name" value="FAD-bd_PCMH"/>
</dbReference>
<dbReference type="GO" id="GO:0071555">
    <property type="term" value="P:cell wall organization"/>
    <property type="evidence" value="ECO:0007669"/>
    <property type="project" value="UniProtKB-KW"/>
</dbReference>
<dbReference type="SUPFAM" id="SSF56176">
    <property type="entry name" value="FAD-binding/transporter-associated domain-like"/>
    <property type="match status" value="1"/>
</dbReference>
<dbReference type="NCBIfam" id="NF010480">
    <property type="entry name" value="PRK13905.1"/>
    <property type="match status" value="1"/>
</dbReference>
<dbReference type="Pfam" id="PF02873">
    <property type="entry name" value="MurB_C"/>
    <property type="match status" value="1"/>
</dbReference>
<dbReference type="Gene3D" id="3.90.78.10">
    <property type="entry name" value="UDP-N-acetylenolpyruvoylglucosamine reductase, C-terminal domain"/>
    <property type="match status" value="1"/>
</dbReference>
<evidence type="ECO:0000256" key="12">
    <source>
        <dbReference type="ARBA" id="ARBA00022960"/>
    </source>
</evidence>
<evidence type="ECO:0000313" key="23">
    <source>
        <dbReference type="Proteomes" id="UP001141619"/>
    </source>
</evidence>
<dbReference type="InterPro" id="IPR011601">
    <property type="entry name" value="MurB_C"/>
</dbReference>
<protein>
    <recommendedName>
        <fullName evidence="6 19">UDP-N-acetylenolpyruvoylglucosamine reductase</fullName>
        <ecNumber evidence="5 19">1.3.1.98</ecNumber>
    </recommendedName>
    <alternativeName>
        <fullName evidence="17 19">UDP-N-acetylmuramate dehydrogenase</fullName>
    </alternativeName>
</protein>
<evidence type="ECO:0000259" key="21">
    <source>
        <dbReference type="PROSITE" id="PS51387"/>
    </source>
</evidence>
<keyword evidence="15 19" id="KW-0131">Cell cycle</keyword>
<evidence type="ECO:0000256" key="1">
    <source>
        <dbReference type="ARBA" id="ARBA00001974"/>
    </source>
</evidence>
<feature type="active site" evidence="19">
    <location>
        <position position="178"/>
    </location>
</feature>
<keyword evidence="12 19" id="KW-0133">Cell shape</keyword>
<dbReference type="GO" id="GO:0008360">
    <property type="term" value="P:regulation of cell shape"/>
    <property type="evidence" value="ECO:0007669"/>
    <property type="project" value="UniProtKB-KW"/>
</dbReference>
<dbReference type="EMBL" id="JANWOI010000005">
    <property type="protein sequence ID" value="MDA5195080.1"/>
    <property type="molecule type" value="Genomic_DNA"/>
</dbReference>
<dbReference type="Gene3D" id="3.30.43.10">
    <property type="entry name" value="Uridine Diphospho-n-acetylenolpyruvylglucosamine Reductase, domain 2"/>
    <property type="match status" value="1"/>
</dbReference>
<dbReference type="PANTHER" id="PTHR21071:SF4">
    <property type="entry name" value="UDP-N-ACETYLENOLPYRUVOYLGLUCOSAMINE REDUCTASE"/>
    <property type="match status" value="1"/>
</dbReference>
<keyword evidence="9 19" id="KW-0285">Flavoprotein</keyword>
<dbReference type="InterPro" id="IPR003170">
    <property type="entry name" value="MurB"/>
</dbReference>
<evidence type="ECO:0000256" key="17">
    <source>
        <dbReference type="ARBA" id="ARBA00031026"/>
    </source>
</evidence>
<dbReference type="HAMAP" id="MF_00037">
    <property type="entry name" value="MurB"/>
    <property type="match status" value="1"/>
</dbReference>
<evidence type="ECO:0000256" key="8">
    <source>
        <dbReference type="ARBA" id="ARBA00022618"/>
    </source>
</evidence>
<comment type="caution">
    <text evidence="22">The sequence shown here is derived from an EMBL/GenBank/DDBJ whole genome shotgun (WGS) entry which is preliminary data.</text>
</comment>
<dbReference type="InterPro" id="IPR016167">
    <property type="entry name" value="FAD-bd_PCMH_sub1"/>
</dbReference>
<keyword evidence="11 19" id="KW-0521">NADP</keyword>
<feature type="active site" description="Proton donor" evidence="19">
    <location>
        <position position="227"/>
    </location>
</feature>
<proteinExistence type="inferred from homology"/>
<sequence length="316" mass="34126">MTTPQPAQKILDRLPPVRGRYDAGASLAEYTWFRVGGAADVLFRPADTSDLVDFLRNVPVDLPLSVIGLGSNLLVRDGGVDGVVIRLGKAFGQMERVGRVIRAGGGASDISVASFARDEGLGGLEFLRGIPGTIGGALRMNAGAYGHEVADVLVAAEALDRHGNLHRLTPDEMGFSYRKTRVPEDWIFVSGEFRGTPDDPAVIAARMDRINEAREESQPLRTRTGGSTFKNPTSADAKGRRAWELVDEAGCRGHKVGGAEVSAKHCNFLINSGTATATDIERLGEDVRRRVKDVTGVSLDWEIRRIGRRPKEGPKT</sequence>
<feature type="domain" description="FAD-binding PCMH-type" evidence="21">
    <location>
        <begin position="34"/>
        <end position="198"/>
    </location>
</feature>
<reference evidence="22" key="2">
    <citation type="journal article" date="2023" name="Syst. Appl. Microbiol.">
        <title>Govania unica gen. nov., sp. nov., a rare biosphere bacterium that represents a novel family in the class Alphaproteobacteria.</title>
        <authorList>
            <person name="Vandamme P."/>
            <person name="Peeters C."/>
            <person name="Hettiarachchi A."/>
            <person name="Cnockaert M."/>
            <person name="Carlier A."/>
        </authorList>
    </citation>
    <scope>NUCLEOTIDE SEQUENCE</scope>
    <source>
        <strain evidence="22">LMG 31809</strain>
    </source>
</reference>
<dbReference type="Gene3D" id="3.30.465.10">
    <property type="match status" value="1"/>
</dbReference>
<dbReference type="InterPro" id="IPR036318">
    <property type="entry name" value="FAD-bd_PCMH-like_sf"/>
</dbReference>